<dbReference type="GO" id="GO:0046872">
    <property type="term" value="F:metal ion binding"/>
    <property type="evidence" value="ECO:0007669"/>
    <property type="project" value="UniProtKB-KW"/>
</dbReference>
<evidence type="ECO:0000313" key="10">
    <source>
        <dbReference type="Proteomes" id="UP000242497"/>
    </source>
</evidence>
<proteinExistence type="inferred from homology"/>
<dbReference type="Pfam" id="PF20582">
    <property type="entry name" value="UPF0758_N"/>
    <property type="match status" value="1"/>
</dbReference>
<keyword evidence="3" id="KW-0479">Metal-binding</keyword>
<evidence type="ECO:0000256" key="2">
    <source>
        <dbReference type="ARBA" id="ARBA00022670"/>
    </source>
</evidence>
<gene>
    <name evidence="9" type="ORF">SAMN02744037_00256</name>
</gene>
<organism evidence="9 10">
    <name type="scientific">Tepidibacter formicigenes DSM 15518</name>
    <dbReference type="NCBI Taxonomy" id="1123349"/>
    <lineage>
        <taxon>Bacteria</taxon>
        <taxon>Bacillati</taxon>
        <taxon>Bacillota</taxon>
        <taxon>Clostridia</taxon>
        <taxon>Peptostreptococcales</taxon>
        <taxon>Peptostreptococcaceae</taxon>
        <taxon>Tepidibacter</taxon>
    </lineage>
</organism>
<dbReference type="PROSITE" id="PS50249">
    <property type="entry name" value="MPN"/>
    <property type="match status" value="1"/>
</dbReference>
<evidence type="ECO:0000259" key="8">
    <source>
        <dbReference type="PROSITE" id="PS50249"/>
    </source>
</evidence>
<sequence>MGQVKKMSIKEMALDERPREKMILKGAKYLSNPELLAILLRSGNKDMSAIDLANYIINMDKSEGIRSLCNITIEELSKIKGIGNAKACQILASIELGKRIAKSIPRDKFKINSPDDIASVYMEELRYLKKEVFKIVLLNTKNEIISDIEISVGSLNSSIVHPREVFIEAIRRSANKIILMHNHPSGYVEPSKEDKNITKRLVDGGKILGIDIIDHIIIGDGIYFSFKEKALM</sequence>
<name>A0A1M6K1L8_9FIRM</name>
<evidence type="ECO:0000256" key="5">
    <source>
        <dbReference type="ARBA" id="ARBA00022833"/>
    </source>
</evidence>
<dbReference type="InterPro" id="IPR001405">
    <property type="entry name" value="UPF0758"/>
</dbReference>
<dbReference type="Gene3D" id="3.40.140.10">
    <property type="entry name" value="Cytidine Deaminase, domain 2"/>
    <property type="match status" value="1"/>
</dbReference>
<dbReference type="PANTHER" id="PTHR30471:SF3">
    <property type="entry name" value="UPF0758 PROTEIN YEES-RELATED"/>
    <property type="match status" value="1"/>
</dbReference>
<protein>
    <submittedName>
        <fullName evidence="9">DNA repair protein RadC</fullName>
    </submittedName>
</protein>
<dbReference type="AlphaFoldDB" id="A0A1M6K1L8"/>
<keyword evidence="2" id="KW-0645">Protease</keyword>
<dbReference type="GO" id="GO:0006508">
    <property type="term" value="P:proteolysis"/>
    <property type="evidence" value="ECO:0007669"/>
    <property type="project" value="UniProtKB-KW"/>
</dbReference>
<dbReference type="RefSeq" id="WP_072886598.1">
    <property type="nucleotide sequence ID" value="NZ_FRAE01000006.1"/>
</dbReference>
<keyword evidence="10" id="KW-1185">Reference proteome</keyword>
<reference evidence="10" key="1">
    <citation type="submission" date="2016-11" db="EMBL/GenBank/DDBJ databases">
        <authorList>
            <person name="Varghese N."/>
            <person name="Submissions S."/>
        </authorList>
    </citation>
    <scope>NUCLEOTIDE SEQUENCE [LARGE SCALE GENOMIC DNA]</scope>
    <source>
        <strain evidence="10">DSM 15518</strain>
    </source>
</reference>
<dbReference type="InterPro" id="IPR025657">
    <property type="entry name" value="RadC_JAB"/>
</dbReference>
<keyword evidence="6" id="KW-0482">Metalloprotease</keyword>
<dbReference type="InterPro" id="IPR037518">
    <property type="entry name" value="MPN"/>
</dbReference>
<dbReference type="CDD" id="cd08071">
    <property type="entry name" value="MPN_DUF2466"/>
    <property type="match status" value="1"/>
</dbReference>
<dbReference type="STRING" id="1123349.SAMN02744037_00256"/>
<dbReference type="InterPro" id="IPR020891">
    <property type="entry name" value="UPF0758_CS"/>
</dbReference>
<evidence type="ECO:0000256" key="7">
    <source>
        <dbReference type="RuleBase" id="RU003797"/>
    </source>
</evidence>
<keyword evidence="4" id="KW-0378">Hydrolase</keyword>
<dbReference type="EMBL" id="FRAE01000006">
    <property type="protein sequence ID" value="SHJ52815.1"/>
    <property type="molecule type" value="Genomic_DNA"/>
</dbReference>
<evidence type="ECO:0000256" key="4">
    <source>
        <dbReference type="ARBA" id="ARBA00022801"/>
    </source>
</evidence>
<dbReference type="InterPro" id="IPR046778">
    <property type="entry name" value="UPF0758_N"/>
</dbReference>
<comment type="similarity">
    <text evidence="1 7">Belongs to the UPF0758 family.</text>
</comment>
<dbReference type="PANTHER" id="PTHR30471">
    <property type="entry name" value="DNA REPAIR PROTEIN RADC"/>
    <property type="match status" value="1"/>
</dbReference>
<dbReference type="Proteomes" id="UP000242497">
    <property type="component" value="Unassembled WGS sequence"/>
</dbReference>
<evidence type="ECO:0000313" key="9">
    <source>
        <dbReference type="EMBL" id="SHJ52815.1"/>
    </source>
</evidence>
<accession>A0A1M6K1L8</accession>
<dbReference type="NCBIfam" id="TIGR00608">
    <property type="entry name" value="radc"/>
    <property type="match status" value="1"/>
</dbReference>
<evidence type="ECO:0000256" key="6">
    <source>
        <dbReference type="ARBA" id="ARBA00023049"/>
    </source>
</evidence>
<dbReference type="NCBIfam" id="NF000642">
    <property type="entry name" value="PRK00024.1"/>
    <property type="match status" value="1"/>
</dbReference>
<evidence type="ECO:0000256" key="3">
    <source>
        <dbReference type="ARBA" id="ARBA00022723"/>
    </source>
</evidence>
<keyword evidence="5" id="KW-0862">Zinc</keyword>
<dbReference type="GO" id="GO:0008237">
    <property type="term" value="F:metallopeptidase activity"/>
    <property type="evidence" value="ECO:0007669"/>
    <property type="project" value="UniProtKB-KW"/>
</dbReference>
<dbReference type="Pfam" id="PF04002">
    <property type="entry name" value="RadC"/>
    <property type="match status" value="1"/>
</dbReference>
<feature type="domain" description="MPN" evidence="8">
    <location>
        <begin position="110"/>
        <end position="232"/>
    </location>
</feature>
<evidence type="ECO:0000256" key="1">
    <source>
        <dbReference type="ARBA" id="ARBA00010243"/>
    </source>
</evidence>
<dbReference type="PROSITE" id="PS01302">
    <property type="entry name" value="UPF0758"/>
    <property type="match status" value="1"/>
</dbReference>